<evidence type="ECO:0000313" key="2">
    <source>
        <dbReference type="EMBL" id="GAA4648118.1"/>
    </source>
</evidence>
<feature type="coiled-coil region" evidence="1">
    <location>
        <begin position="4"/>
        <end position="31"/>
    </location>
</feature>
<keyword evidence="3" id="KW-1185">Reference proteome</keyword>
<evidence type="ECO:0000313" key="3">
    <source>
        <dbReference type="Proteomes" id="UP001500604"/>
    </source>
</evidence>
<evidence type="ECO:0000256" key="1">
    <source>
        <dbReference type="SAM" id="Coils"/>
    </source>
</evidence>
<reference evidence="3" key="1">
    <citation type="journal article" date="2019" name="Int. J. Syst. Evol. Microbiol.">
        <title>The Global Catalogue of Microorganisms (GCM) 10K type strain sequencing project: providing services to taxonomists for standard genome sequencing and annotation.</title>
        <authorList>
            <consortium name="The Broad Institute Genomics Platform"/>
            <consortium name="The Broad Institute Genome Sequencing Center for Infectious Disease"/>
            <person name="Wu L."/>
            <person name="Ma J."/>
        </authorList>
    </citation>
    <scope>NUCLEOTIDE SEQUENCE [LARGE SCALE GENOMIC DNA]</scope>
    <source>
        <strain evidence="3">JCM 17805</strain>
    </source>
</reference>
<organism evidence="2 3">
    <name type="scientific">Kistimonas scapharcae</name>
    <dbReference type="NCBI Taxonomy" id="1036133"/>
    <lineage>
        <taxon>Bacteria</taxon>
        <taxon>Pseudomonadati</taxon>
        <taxon>Pseudomonadota</taxon>
        <taxon>Gammaproteobacteria</taxon>
        <taxon>Oceanospirillales</taxon>
        <taxon>Endozoicomonadaceae</taxon>
        <taxon>Kistimonas</taxon>
    </lineage>
</organism>
<dbReference type="InterPro" id="IPR055731">
    <property type="entry name" value="Pam3_gp33-like"/>
</dbReference>
<name>A0ABP8UW38_9GAMM</name>
<protein>
    <submittedName>
        <fullName evidence="2">Uncharacterized protein</fullName>
    </submittedName>
</protein>
<accession>A0ABP8UW38</accession>
<dbReference type="EMBL" id="BAABFL010000025">
    <property type="protein sequence ID" value="GAA4648118.1"/>
    <property type="molecule type" value="Genomic_DNA"/>
</dbReference>
<dbReference type="Pfam" id="PF23984">
    <property type="entry name" value="DUF7307"/>
    <property type="match status" value="1"/>
</dbReference>
<gene>
    <name evidence="2" type="ORF">GCM10023116_03820</name>
</gene>
<proteinExistence type="predicted"/>
<sequence>MTDLNALSQRLVEIRNERSEIAAQDKALKEEFDALSLEVLEHLDETGSESARTEHASMSVSKQVVPNVTNWDQVYDYIREHDAFYLLRKQLNSGPYREQLELDGEIPGTEPFEKVSLNVRKR</sequence>
<dbReference type="Proteomes" id="UP001500604">
    <property type="component" value="Unassembled WGS sequence"/>
</dbReference>
<keyword evidence="1" id="KW-0175">Coiled coil</keyword>
<dbReference type="RefSeq" id="WP_345193351.1">
    <property type="nucleotide sequence ID" value="NZ_BAABFL010000025.1"/>
</dbReference>
<comment type="caution">
    <text evidence="2">The sequence shown here is derived from an EMBL/GenBank/DDBJ whole genome shotgun (WGS) entry which is preliminary data.</text>
</comment>